<dbReference type="SUPFAM" id="SSF57903">
    <property type="entry name" value="FYVE/PHD zinc finger"/>
    <property type="match status" value="1"/>
</dbReference>
<dbReference type="RefSeq" id="XP_016605603.1">
    <property type="nucleotide sequence ID" value="XM_016755212.1"/>
</dbReference>
<dbReference type="Proteomes" id="UP000053201">
    <property type="component" value="Unassembled WGS sequence"/>
</dbReference>
<dbReference type="InterPro" id="IPR001650">
    <property type="entry name" value="Helicase_C-like"/>
</dbReference>
<dbReference type="AlphaFoldDB" id="A0A0L0HA78"/>
<dbReference type="SMART" id="SM00490">
    <property type="entry name" value="HELICc"/>
    <property type="match status" value="1"/>
</dbReference>
<evidence type="ECO:0000256" key="7">
    <source>
        <dbReference type="SAM" id="MobiDB-lite"/>
    </source>
</evidence>
<keyword evidence="11" id="KW-1185">Reference proteome</keyword>
<evidence type="ECO:0000259" key="9">
    <source>
        <dbReference type="PROSITE" id="PS51194"/>
    </source>
</evidence>
<feature type="region of interest" description="Disordered" evidence="7">
    <location>
        <begin position="1"/>
        <end position="28"/>
    </location>
</feature>
<feature type="compositionally biased region" description="Polar residues" evidence="7">
    <location>
        <begin position="911"/>
        <end position="922"/>
    </location>
</feature>
<evidence type="ECO:0000256" key="2">
    <source>
        <dbReference type="ARBA" id="ARBA00022741"/>
    </source>
</evidence>
<dbReference type="GO" id="GO:0016787">
    <property type="term" value="F:hydrolase activity"/>
    <property type="evidence" value="ECO:0007669"/>
    <property type="project" value="UniProtKB-KW"/>
</dbReference>
<dbReference type="Pfam" id="PF00271">
    <property type="entry name" value="Helicase_C"/>
    <property type="match status" value="1"/>
</dbReference>
<dbReference type="SMART" id="SM00249">
    <property type="entry name" value="PHD"/>
    <property type="match status" value="2"/>
</dbReference>
<evidence type="ECO:0000256" key="1">
    <source>
        <dbReference type="ARBA" id="ARBA00022723"/>
    </source>
</evidence>
<evidence type="ECO:0000313" key="11">
    <source>
        <dbReference type="Proteomes" id="UP000053201"/>
    </source>
</evidence>
<dbReference type="InterPro" id="IPR019787">
    <property type="entry name" value="Znf_PHD-finger"/>
</dbReference>
<dbReference type="CDD" id="cd18793">
    <property type="entry name" value="SF2_C_SNF"/>
    <property type="match status" value="1"/>
</dbReference>
<dbReference type="InterPro" id="IPR000330">
    <property type="entry name" value="SNF2_N"/>
</dbReference>
<name>A0A0L0HA78_SPIPD</name>
<dbReference type="EMBL" id="KQ257463">
    <property type="protein sequence ID" value="KNC97563.1"/>
    <property type="molecule type" value="Genomic_DNA"/>
</dbReference>
<reference evidence="10 11" key="1">
    <citation type="submission" date="2009-08" db="EMBL/GenBank/DDBJ databases">
        <title>The Genome Sequence of Spizellomyces punctatus strain DAOM BR117.</title>
        <authorList>
            <consortium name="The Broad Institute Genome Sequencing Platform"/>
            <person name="Russ C."/>
            <person name="Cuomo C."/>
            <person name="Shea T."/>
            <person name="Young S.K."/>
            <person name="Zeng Q."/>
            <person name="Koehrsen M."/>
            <person name="Haas B."/>
            <person name="Borodovsky M."/>
            <person name="Guigo R."/>
            <person name="Alvarado L."/>
            <person name="Berlin A."/>
            <person name="Bochicchio J."/>
            <person name="Borenstein D."/>
            <person name="Chapman S."/>
            <person name="Chen Z."/>
            <person name="Engels R."/>
            <person name="Freedman E."/>
            <person name="Gellesch M."/>
            <person name="Goldberg J."/>
            <person name="Griggs A."/>
            <person name="Gujja S."/>
            <person name="Heiman D."/>
            <person name="Hepburn T."/>
            <person name="Howarth C."/>
            <person name="Jen D."/>
            <person name="Larson L."/>
            <person name="Lewis B."/>
            <person name="Mehta T."/>
            <person name="Park D."/>
            <person name="Pearson M."/>
            <person name="Roberts A."/>
            <person name="Saif S."/>
            <person name="Shenoy N."/>
            <person name="Sisk P."/>
            <person name="Stolte C."/>
            <person name="Sykes S."/>
            <person name="Thomson T."/>
            <person name="Walk T."/>
            <person name="White J."/>
            <person name="Yandava C."/>
            <person name="Burger G."/>
            <person name="Gray M.W."/>
            <person name="Holland P.W.H."/>
            <person name="King N."/>
            <person name="Lang F.B.F."/>
            <person name="Roger A.J."/>
            <person name="Ruiz-Trillo I."/>
            <person name="Lander E."/>
            <person name="Nusbaum C."/>
        </authorList>
    </citation>
    <scope>NUCLEOTIDE SEQUENCE [LARGE SCALE GENOMIC DNA]</scope>
    <source>
        <strain evidence="10 11">DAOM BR117</strain>
    </source>
</reference>
<keyword evidence="6" id="KW-0067">ATP-binding</keyword>
<dbReference type="PANTHER" id="PTHR10799">
    <property type="entry name" value="SNF2/RAD54 HELICASE FAMILY"/>
    <property type="match status" value="1"/>
</dbReference>
<keyword evidence="4" id="KW-0378">Hydrolase</keyword>
<organism evidence="10 11">
    <name type="scientific">Spizellomyces punctatus (strain DAOM BR117)</name>
    <dbReference type="NCBI Taxonomy" id="645134"/>
    <lineage>
        <taxon>Eukaryota</taxon>
        <taxon>Fungi</taxon>
        <taxon>Fungi incertae sedis</taxon>
        <taxon>Chytridiomycota</taxon>
        <taxon>Chytridiomycota incertae sedis</taxon>
        <taxon>Chytridiomycetes</taxon>
        <taxon>Spizellomycetales</taxon>
        <taxon>Spizellomycetaceae</taxon>
        <taxon>Spizellomyces</taxon>
    </lineage>
</organism>
<dbReference type="InterPro" id="IPR027417">
    <property type="entry name" value="P-loop_NTPase"/>
</dbReference>
<dbReference type="InterPro" id="IPR013083">
    <property type="entry name" value="Znf_RING/FYVE/PHD"/>
</dbReference>
<dbReference type="STRING" id="645134.A0A0L0HA78"/>
<feature type="region of interest" description="Disordered" evidence="7">
    <location>
        <begin position="899"/>
        <end position="922"/>
    </location>
</feature>
<dbReference type="OMA" id="RCLIFSN"/>
<dbReference type="VEuPathDB" id="FungiDB:SPPG_07036"/>
<feature type="domain" description="Helicase ATP-binding" evidence="8">
    <location>
        <begin position="112"/>
        <end position="275"/>
    </location>
</feature>
<keyword evidence="5" id="KW-0862">Zinc</keyword>
<dbReference type="InParanoid" id="A0A0L0HA78"/>
<keyword evidence="2" id="KW-0547">Nucleotide-binding</keyword>
<evidence type="ECO:0000256" key="5">
    <source>
        <dbReference type="ARBA" id="ARBA00022833"/>
    </source>
</evidence>
<dbReference type="SUPFAM" id="SSF52540">
    <property type="entry name" value="P-loop containing nucleoside triphosphate hydrolases"/>
    <property type="match status" value="2"/>
</dbReference>
<keyword evidence="1" id="KW-0479">Metal-binding</keyword>
<dbReference type="eggNOG" id="KOG0385">
    <property type="taxonomic scope" value="Eukaryota"/>
</dbReference>
<proteinExistence type="predicted"/>
<dbReference type="SMART" id="SM00487">
    <property type="entry name" value="DEXDc"/>
    <property type="match status" value="1"/>
</dbReference>
<dbReference type="OrthoDB" id="448448at2759"/>
<dbReference type="PROSITE" id="PS01359">
    <property type="entry name" value="ZF_PHD_1"/>
    <property type="match status" value="1"/>
</dbReference>
<dbReference type="PROSITE" id="PS51194">
    <property type="entry name" value="HELICASE_CTER"/>
    <property type="match status" value="1"/>
</dbReference>
<dbReference type="CDD" id="cd17919">
    <property type="entry name" value="DEXHc_Snf"/>
    <property type="match status" value="1"/>
</dbReference>
<sequence length="998" mass="114661">MTSKRALPAGEDEETENQVPETATKRQRLETAQRVRNATVRSADSSFHEKRIQWFWEHRDLFEPLLPEKSFFTKLAECPPLGETIPRREVPTPASVQATLKDYQMRGLSFLVHMYENGVNAILGDEMGLGKTLQTLSLFAHIKEHSNGGPFLVVCPLSVLGSWATEISRWTPSLTSITIHGAQSERARIKSLCLTNQYDIYVTTYEQYVAEQGWFKSFRWKIVVLDEGHKIKNENTNVSVSLRGLNAQFRLLLTGTPLQNNLHELWALLHWLFPEVFTPKTVKKFDESFDLNKGQYDLAVLDYSRRLLERIMLRRLKNQVDFQIPPKEEMTLYVPLSPMQRFWYKRLLTGLDTMTLQEVFSATHKESSEEVHSASEMKQFEETKAAMEYSMKAGGNEWKKLMNLLMQLRKCCNHPYMLPNSEPEPFLPGEHLVLASSKMVLLDKLLKHLKAGGHRSLLFSSFTGMLDILEDYLIYRGVSYCRLDGSTARPRRNLDIRLFNHKDSPYEVFLISTRAGGLGINLTAADTVIFFDNEWNPQVDLQALARAHRIGQKKTVRVYRIVCQDTVEEQMQSRLQKKLFLSAKVTEDMQDPTAVNEPRFTKGELMSMLRRGARAITRIFESPEEFIAASMNDILQKSREYQKRVDGEAAIEDQEEFTLEGMEIVQSRVFEGRVVHKTAKDIGNEWNELAKRVREDRVVMVDGHAVLKETVGCDMWEARSTFSKNAVIEKKRRRRKFAHEEVCHACSDEDDQSKLLGCTLCPRSYHPKCVGMTKASAKQLVTWSCPQHLCVECLRKTGDAGGMLFRCQSCSNAFCEDCLDFDEIFPVGDVLPEFLLLGFPKVGQAYYIRCTECLDHYKTHPDALKDLEEQMERDWKEVEKQETEIEEVKEVKEEVKVEKQETKKVERKSRQALSPRNEGTTSSSLWPADFCERVRKKMRASGLYTLGLVDEIRQLDPSVHVTKMGLEKILDRSVNAPAYLLGSQRLKRAVEVWVGGVN</sequence>
<dbReference type="InterPro" id="IPR011011">
    <property type="entry name" value="Znf_FYVE_PHD"/>
</dbReference>
<dbReference type="Gene3D" id="3.40.50.300">
    <property type="entry name" value="P-loop containing nucleotide triphosphate hydrolases"/>
    <property type="match status" value="1"/>
</dbReference>
<dbReference type="CDD" id="cd15566">
    <property type="entry name" value="PHD3_NSD"/>
    <property type="match status" value="1"/>
</dbReference>
<evidence type="ECO:0000256" key="3">
    <source>
        <dbReference type="ARBA" id="ARBA00022771"/>
    </source>
</evidence>
<dbReference type="Gene3D" id="3.40.50.10810">
    <property type="entry name" value="Tandem AAA-ATPase domain"/>
    <property type="match status" value="1"/>
</dbReference>
<evidence type="ECO:0000313" key="10">
    <source>
        <dbReference type="EMBL" id="KNC97563.1"/>
    </source>
</evidence>
<dbReference type="PROSITE" id="PS51192">
    <property type="entry name" value="HELICASE_ATP_BIND_1"/>
    <property type="match status" value="1"/>
</dbReference>
<dbReference type="InterPro" id="IPR001965">
    <property type="entry name" value="Znf_PHD"/>
</dbReference>
<dbReference type="InterPro" id="IPR019786">
    <property type="entry name" value="Zinc_finger_PHD-type_CS"/>
</dbReference>
<dbReference type="Gene3D" id="3.30.40.10">
    <property type="entry name" value="Zinc/RING finger domain, C3HC4 (zinc finger)"/>
    <property type="match status" value="1"/>
</dbReference>
<evidence type="ECO:0000259" key="8">
    <source>
        <dbReference type="PROSITE" id="PS51192"/>
    </source>
</evidence>
<evidence type="ECO:0000256" key="4">
    <source>
        <dbReference type="ARBA" id="ARBA00022801"/>
    </source>
</evidence>
<dbReference type="GO" id="GO:0008270">
    <property type="term" value="F:zinc ion binding"/>
    <property type="evidence" value="ECO:0007669"/>
    <property type="project" value="UniProtKB-KW"/>
</dbReference>
<dbReference type="InterPro" id="IPR014001">
    <property type="entry name" value="Helicase_ATP-bd"/>
</dbReference>
<gene>
    <name evidence="10" type="ORF">SPPG_07036</name>
</gene>
<dbReference type="GO" id="GO:0005524">
    <property type="term" value="F:ATP binding"/>
    <property type="evidence" value="ECO:0007669"/>
    <property type="project" value="InterPro"/>
</dbReference>
<dbReference type="Pfam" id="PF00176">
    <property type="entry name" value="SNF2-rel_dom"/>
    <property type="match status" value="1"/>
</dbReference>
<dbReference type="GeneID" id="27690284"/>
<dbReference type="Pfam" id="PF00628">
    <property type="entry name" value="PHD"/>
    <property type="match status" value="1"/>
</dbReference>
<dbReference type="InterPro" id="IPR049730">
    <property type="entry name" value="SNF2/RAD54-like_C"/>
</dbReference>
<dbReference type="InterPro" id="IPR038718">
    <property type="entry name" value="SNF2-like_sf"/>
</dbReference>
<evidence type="ECO:0008006" key="12">
    <source>
        <dbReference type="Google" id="ProtNLM"/>
    </source>
</evidence>
<accession>A0A0L0HA78</accession>
<evidence type="ECO:0000256" key="6">
    <source>
        <dbReference type="ARBA" id="ARBA00022840"/>
    </source>
</evidence>
<feature type="domain" description="Helicase C-terminal" evidence="9">
    <location>
        <begin position="441"/>
        <end position="593"/>
    </location>
</feature>
<keyword evidence="3" id="KW-0863">Zinc-finger</keyword>
<protein>
    <recommendedName>
        <fullName evidence="12">ISWI chromatin-remodeling complex ATPase ISW2</fullName>
    </recommendedName>
</protein>